<name>A0A0N0NJW3_9EURO</name>
<accession>A0A0N0NJW3</accession>
<sequence length="243" mass="27812">MAKATQEARAASQANAEQARQAKQEEKRIAAILQNPNKFGPYFGKLPPEIRKLIYSYHIEAYDHTFLEVKEEYYPYMPLPCHGYQITASTPFLDLLKVSKTIKSDIKELFANDQVVFFAKLDLKHEDSGKRFRRGDGVDFRMRASARRYGPLELHMSKLSWDGRRGIDWLEHWTVGCARDVNMHKVLLCCGGMNADELDMARRVGWYDWDEAEGEDAGADWNDDGGEAASMSESEMYSRAQQA</sequence>
<evidence type="ECO:0000313" key="3">
    <source>
        <dbReference type="Proteomes" id="UP000038010"/>
    </source>
</evidence>
<reference evidence="2 3" key="1">
    <citation type="submission" date="2015-06" db="EMBL/GenBank/DDBJ databases">
        <title>Draft genome of the ant-associated black yeast Phialophora attae CBS 131958.</title>
        <authorList>
            <person name="Moreno L.F."/>
            <person name="Stielow B.J."/>
            <person name="de Hoog S."/>
            <person name="Vicente V.A."/>
            <person name="Weiss V.A."/>
            <person name="de Vries M."/>
            <person name="Cruz L.M."/>
            <person name="Souza E.M."/>
        </authorList>
    </citation>
    <scope>NUCLEOTIDE SEQUENCE [LARGE SCALE GENOMIC DNA]</scope>
    <source>
        <strain evidence="2 3">CBS 131958</strain>
    </source>
</reference>
<dbReference type="Proteomes" id="UP000038010">
    <property type="component" value="Unassembled WGS sequence"/>
</dbReference>
<feature type="compositionally biased region" description="Acidic residues" evidence="1">
    <location>
        <begin position="215"/>
        <end position="226"/>
    </location>
</feature>
<feature type="compositionally biased region" description="Low complexity" evidence="1">
    <location>
        <begin position="1"/>
        <end position="19"/>
    </location>
</feature>
<keyword evidence="3" id="KW-1185">Reference proteome</keyword>
<feature type="region of interest" description="Disordered" evidence="1">
    <location>
        <begin position="1"/>
        <end position="21"/>
    </location>
</feature>
<dbReference type="RefSeq" id="XP_017997072.1">
    <property type="nucleotide sequence ID" value="XM_018143737.1"/>
</dbReference>
<gene>
    <name evidence="2" type="ORF">AB675_3666</name>
</gene>
<evidence type="ECO:0000256" key="1">
    <source>
        <dbReference type="SAM" id="MobiDB-lite"/>
    </source>
</evidence>
<dbReference type="VEuPathDB" id="FungiDB:AB675_3666"/>
<dbReference type="GeneID" id="28735617"/>
<organism evidence="2 3">
    <name type="scientific">Cyphellophora attinorum</name>
    <dbReference type="NCBI Taxonomy" id="1664694"/>
    <lineage>
        <taxon>Eukaryota</taxon>
        <taxon>Fungi</taxon>
        <taxon>Dikarya</taxon>
        <taxon>Ascomycota</taxon>
        <taxon>Pezizomycotina</taxon>
        <taxon>Eurotiomycetes</taxon>
        <taxon>Chaetothyriomycetidae</taxon>
        <taxon>Chaetothyriales</taxon>
        <taxon>Cyphellophoraceae</taxon>
        <taxon>Cyphellophora</taxon>
    </lineage>
</organism>
<feature type="region of interest" description="Disordered" evidence="1">
    <location>
        <begin position="215"/>
        <end position="243"/>
    </location>
</feature>
<proteinExistence type="predicted"/>
<protein>
    <submittedName>
        <fullName evidence="2">Uncharacterized protein</fullName>
    </submittedName>
</protein>
<dbReference type="AlphaFoldDB" id="A0A0N0NJW3"/>
<comment type="caution">
    <text evidence="2">The sequence shown here is derived from an EMBL/GenBank/DDBJ whole genome shotgun (WGS) entry which is preliminary data.</text>
</comment>
<dbReference type="EMBL" id="LFJN01000026">
    <property type="protein sequence ID" value="KPI37109.1"/>
    <property type="molecule type" value="Genomic_DNA"/>
</dbReference>
<evidence type="ECO:0000313" key="2">
    <source>
        <dbReference type="EMBL" id="KPI37109.1"/>
    </source>
</evidence>